<evidence type="ECO:0000313" key="2">
    <source>
        <dbReference type="EMBL" id="NBI33509.1"/>
    </source>
</evidence>
<gene>
    <name evidence="2" type="ORF">D1639_00345</name>
</gene>
<reference evidence="2" key="1">
    <citation type="submission" date="2018-08" db="EMBL/GenBank/DDBJ databases">
        <title>Murine metabolic-syndrome-specific gut microbial biobank.</title>
        <authorList>
            <person name="Liu C."/>
        </authorList>
    </citation>
    <scope>NUCLEOTIDE SEQUENCE [LARGE SCALE GENOMIC DNA]</scope>
    <source>
        <strain evidence="2">Z82</strain>
    </source>
</reference>
<feature type="compositionally biased region" description="Low complexity" evidence="1">
    <location>
        <begin position="185"/>
        <end position="228"/>
    </location>
</feature>
<feature type="compositionally biased region" description="Basic and acidic residues" evidence="1">
    <location>
        <begin position="112"/>
        <end position="122"/>
    </location>
</feature>
<dbReference type="EMBL" id="QWKH01000002">
    <property type="protein sequence ID" value="NBI33509.1"/>
    <property type="molecule type" value="Genomic_DNA"/>
</dbReference>
<proteinExistence type="predicted"/>
<evidence type="ECO:0000256" key="1">
    <source>
        <dbReference type="SAM" id="MobiDB-lite"/>
    </source>
</evidence>
<organism evidence="2">
    <name type="scientific">Muribaculaceae bacterium Z82</name>
    <dbReference type="NCBI Taxonomy" id="2304548"/>
    <lineage>
        <taxon>Bacteria</taxon>
        <taxon>Pseudomonadati</taxon>
        <taxon>Bacteroidota</taxon>
        <taxon>Bacteroidia</taxon>
        <taxon>Bacteroidales</taxon>
        <taxon>Muribaculaceae</taxon>
    </lineage>
</organism>
<dbReference type="AlphaFoldDB" id="A0A7C9NRS0"/>
<name>A0A7C9NRS0_9BACT</name>
<sequence length="392" mass="41486">MSEEDEIRDAVVALLKAQESGQDVSELLPSPEGFPAKEAADAPAQTPEQALASALARALAFVRTRSRASQLVTPSDWAEAGLVPESLDPEDVEMAVYDRLMAYKETCDLDESLGDRSEEHSAVGDTGGQPGASLKKKARSNPHTASAFSSSPGRPVGLSGFKHRATEGAGTACEKPAPSSASDLPTAPQAPDSTPAPSASPADSPTTSASSQANAAPPNDPAKNTADPLAQAVDAAQSPLEAVEEQGGESPSAQSPRPAPDAFADCRGIRLLMGAHSYYLYDEAAMTDTYARWAFLAAEDDPVATFLECVRDESRIYPRPLARVNLENPPFRMDAETAETAYRTACDQGRADDVQRIEATNGAVYFYSTDYLSPARAQSLAQYDAVERAFNV</sequence>
<accession>A0A7C9NRS0</accession>
<protein>
    <submittedName>
        <fullName evidence="2">Uncharacterized protein</fullName>
    </submittedName>
</protein>
<feature type="compositionally biased region" description="Polar residues" evidence="1">
    <location>
        <begin position="141"/>
        <end position="152"/>
    </location>
</feature>
<feature type="region of interest" description="Disordered" evidence="1">
    <location>
        <begin position="112"/>
        <end position="261"/>
    </location>
</feature>
<comment type="caution">
    <text evidence="2">The sequence shown here is derived from an EMBL/GenBank/DDBJ whole genome shotgun (WGS) entry which is preliminary data.</text>
</comment>